<sequence>MVELDKLTKNLKPADTFVLIEALMLDDSEYVQKGIGTLLRGLWKKYPAQIEDFLMEWKDQCSRLIIQYSTEKMDKEYRKKFRKSK</sequence>
<dbReference type="EMBL" id="JAPDPJ010000061">
    <property type="protein sequence ID" value="MCW3788665.1"/>
    <property type="molecule type" value="Genomic_DNA"/>
</dbReference>
<dbReference type="Pfam" id="PF08713">
    <property type="entry name" value="DNA_alkylation"/>
    <property type="match status" value="1"/>
</dbReference>
<dbReference type="Gene3D" id="1.25.10.90">
    <property type="match status" value="1"/>
</dbReference>
<gene>
    <name evidence="1" type="ORF">OM075_19505</name>
</gene>
<protein>
    <submittedName>
        <fullName evidence="1">DNA alkylation repair protein</fullName>
    </submittedName>
</protein>
<dbReference type="AlphaFoldDB" id="A0AAE3M8S1"/>
<comment type="caution">
    <text evidence="1">The sequence shown here is derived from an EMBL/GenBank/DDBJ whole genome shotgun (WGS) entry which is preliminary data.</text>
</comment>
<proteinExistence type="predicted"/>
<reference evidence="1" key="1">
    <citation type="submission" date="2022-10" db="EMBL/GenBank/DDBJ databases">
        <authorList>
            <person name="Yu W.X."/>
        </authorList>
    </citation>
    <scope>NUCLEOTIDE SEQUENCE</scope>
    <source>
        <strain evidence="1">AAT</strain>
    </source>
</reference>
<dbReference type="SUPFAM" id="SSF48371">
    <property type="entry name" value="ARM repeat"/>
    <property type="match status" value="1"/>
</dbReference>
<name>A0AAE3M8S1_9BACT</name>
<keyword evidence="2" id="KW-1185">Reference proteome</keyword>
<dbReference type="InterPro" id="IPR014825">
    <property type="entry name" value="DNA_alkylation"/>
</dbReference>
<dbReference type="Proteomes" id="UP001209229">
    <property type="component" value="Unassembled WGS sequence"/>
</dbReference>
<dbReference type="InterPro" id="IPR016024">
    <property type="entry name" value="ARM-type_fold"/>
</dbReference>
<evidence type="ECO:0000313" key="1">
    <source>
        <dbReference type="EMBL" id="MCW3788665.1"/>
    </source>
</evidence>
<accession>A0AAE3M8S1</accession>
<evidence type="ECO:0000313" key="2">
    <source>
        <dbReference type="Proteomes" id="UP001209229"/>
    </source>
</evidence>
<organism evidence="1 2">
    <name type="scientific">Plebeiibacterium sediminum</name>
    <dbReference type="NCBI Taxonomy" id="2992112"/>
    <lineage>
        <taxon>Bacteria</taxon>
        <taxon>Pseudomonadati</taxon>
        <taxon>Bacteroidota</taxon>
        <taxon>Bacteroidia</taxon>
        <taxon>Marinilabiliales</taxon>
        <taxon>Marinilabiliaceae</taxon>
        <taxon>Plebeiibacterium</taxon>
    </lineage>
</organism>